<dbReference type="SUPFAM" id="SSF55271">
    <property type="entry name" value="DNA repair protein MutS, domain I"/>
    <property type="match status" value="1"/>
</dbReference>
<dbReference type="Gene3D" id="3.30.420.110">
    <property type="entry name" value="MutS, connector domain"/>
    <property type="match status" value="1"/>
</dbReference>
<dbReference type="GO" id="GO:0006298">
    <property type="term" value="P:mismatch repair"/>
    <property type="evidence" value="ECO:0007669"/>
    <property type="project" value="InterPro"/>
</dbReference>
<reference evidence="5 6" key="1">
    <citation type="submission" date="2018-02" db="EMBL/GenBank/DDBJ databases">
        <title>Genome sequence of the basidiomycete white-rot fungus Phlebia centrifuga.</title>
        <authorList>
            <person name="Granchi Z."/>
            <person name="Peng M."/>
            <person name="de Vries R.P."/>
            <person name="Hilden K."/>
            <person name="Makela M.R."/>
            <person name="Grigoriev I."/>
            <person name="Riley R."/>
        </authorList>
    </citation>
    <scope>NUCLEOTIDE SEQUENCE [LARGE SCALE GENOMIC DNA]</scope>
    <source>
        <strain evidence="5 6">FBCC195</strain>
    </source>
</reference>
<dbReference type="Gene3D" id="1.10.1420.10">
    <property type="match status" value="1"/>
</dbReference>
<dbReference type="InterPro" id="IPR036678">
    <property type="entry name" value="MutS_con_dom_sf"/>
</dbReference>
<dbReference type="AlphaFoldDB" id="A0A2R6NG28"/>
<feature type="compositionally biased region" description="Polar residues" evidence="1">
    <location>
        <begin position="98"/>
        <end position="115"/>
    </location>
</feature>
<name>A0A2R6NG28_9APHY</name>
<sequence length="733" mass="80767">MLKSSQDLARSLRLRSHSNNVILRGIKTSHSICNTTSSTSIASTQPPLTKRAITRTRKSFSELPKTWTNADGTAAIPLSPWIGGLETSLEVSPKENVVSPTDDSANNTPSPSLTDSAAEIAEPELIKPKRTRKKRAAAPAQELVHTDGLDQTLQDEGPSKPKRARKKRANGDGSAQGEAVENVDSELKPRKVKRKAKKQQDSLASECLPEEETVVRQPTSPLATEILDNLVKFPHCILLTRVGQFYESYFEQAAEVARLLNIKLTSKSWGGQRVHMCGFPLIHLNKHLRTLVQGHNRFVALCEEFMRSRTLGPKGGFDRRVTRIVTPGTLIDEPFLNQYENNYLLSVTYPGDLAQPTGDSHALSHKPLGLAWIDVSTGEFFTKSIAYEGLRDELVRIGPKEVVLDNAIAEDTTHPIRKAITEENCFCSYMSTCSAEERDEIIEGQSGSDDLSLQLEPSKALQNLTDAEVAAVKLLTAFLHANLLEYMPRLSSPHREATAGRMQIDAHTIKALEIRESMREGGTTGSLFSVVKRTVTSGGTRLLARWLSSPSTSVIEINSRQSLVAYFYSRPHLRSDLVRSLSDVEDATRIVQKFLVGRGDASDLSAVCSTIDVWSSIKKRIEMERKMEEEENAHIVEGDWASIDALMSRLNSLGDLATTIKAAVGPRNGLLEANTIDVGPDEKSASTEHQFASSLFSDTTTSFNWTVRPESVNVSEINAFHSLTHMIGSLRSC</sequence>
<dbReference type="GO" id="GO:0140664">
    <property type="term" value="F:ATP-dependent DNA damage sensor activity"/>
    <property type="evidence" value="ECO:0007669"/>
    <property type="project" value="InterPro"/>
</dbReference>
<evidence type="ECO:0000256" key="1">
    <source>
        <dbReference type="SAM" id="MobiDB-lite"/>
    </source>
</evidence>
<proteinExistence type="predicted"/>
<evidence type="ECO:0000313" key="6">
    <source>
        <dbReference type="Proteomes" id="UP000186601"/>
    </source>
</evidence>
<dbReference type="PANTHER" id="PTHR11361:SF34">
    <property type="entry name" value="DNA MISMATCH REPAIR PROTEIN MSH1, MITOCHONDRIAL"/>
    <property type="match status" value="1"/>
</dbReference>
<accession>A0A2R6NG28</accession>
<keyword evidence="6" id="KW-1185">Reference proteome</keyword>
<dbReference type="InterPro" id="IPR045076">
    <property type="entry name" value="MutS"/>
</dbReference>
<dbReference type="InterPro" id="IPR007860">
    <property type="entry name" value="DNA_mmatch_repair_MutS_con_dom"/>
</dbReference>
<dbReference type="OrthoDB" id="2534523at2759"/>
<dbReference type="InterPro" id="IPR036187">
    <property type="entry name" value="DNA_mismatch_repair_MutS_sf"/>
</dbReference>
<feature type="domain" description="DNA mismatch repair protein MutS connector" evidence="3">
    <location>
        <begin position="368"/>
        <end position="481"/>
    </location>
</feature>
<dbReference type="SUPFAM" id="SSF53150">
    <property type="entry name" value="DNA repair protein MutS, domain II"/>
    <property type="match status" value="1"/>
</dbReference>
<dbReference type="STRING" id="98765.A0A2R6NG28"/>
<dbReference type="GO" id="GO:0005739">
    <property type="term" value="C:mitochondrion"/>
    <property type="evidence" value="ECO:0007669"/>
    <property type="project" value="TreeGrafter"/>
</dbReference>
<dbReference type="InterPro" id="IPR007696">
    <property type="entry name" value="DNA_mismatch_repair_MutS_core"/>
</dbReference>
<dbReference type="Pfam" id="PF05192">
    <property type="entry name" value="MutS_III"/>
    <property type="match status" value="1"/>
</dbReference>
<evidence type="ECO:0000259" key="2">
    <source>
        <dbReference type="Pfam" id="PF01624"/>
    </source>
</evidence>
<evidence type="ECO:0000313" key="5">
    <source>
        <dbReference type="EMBL" id="PSR71337.1"/>
    </source>
</evidence>
<dbReference type="GO" id="GO:0030983">
    <property type="term" value="F:mismatched DNA binding"/>
    <property type="evidence" value="ECO:0007669"/>
    <property type="project" value="InterPro"/>
</dbReference>
<dbReference type="Proteomes" id="UP000186601">
    <property type="component" value="Unassembled WGS sequence"/>
</dbReference>
<dbReference type="SUPFAM" id="SSF48334">
    <property type="entry name" value="DNA repair protein MutS, domain III"/>
    <property type="match status" value="1"/>
</dbReference>
<evidence type="ECO:0000259" key="3">
    <source>
        <dbReference type="Pfam" id="PF05188"/>
    </source>
</evidence>
<comment type="caution">
    <text evidence="5">The sequence shown here is derived from an EMBL/GenBank/DDBJ whole genome shotgun (WGS) entry which is preliminary data.</text>
</comment>
<dbReference type="Gene3D" id="3.40.1170.10">
    <property type="entry name" value="DNA repair protein MutS, domain I"/>
    <property type="match status" value="1"/>
</dbReference>
<dbReference type="Pfam" id="PF01624">
    <property type="entry name" value="MutS_I"/>
    <property type="match status" value="1"/>
</dbReference>
<dbReference type="GO" id="GO:0043504">
    <property type="term" value="P:mitochondrial DNA repair"/>
    <property type="evidence" value="ECO:0007669"/>
    <property type="project" value="TreeGrafter"/>
</dbReference>
<dbReference type="InterPro" id="IPR016151">
    <property type="entry name" value="DNA_mismatch_repair_MutS_N"/>
</dbReference>
<evidence type="ECO:0000259" key="4">
    <source>
        <dbReference type="Pfam" id="PF05192"/>
    </source>
</evidence>
<feature type="domain" description="DNA mismatch repair protein MutS core" evidence="4">
    <location>
        <begin position="507"/>
        <end position="652"/>
    </location>
</feature>
<dbReference type="GO" id="GO:0005634">
    <property type="term" value="C:nucleus"/>
    <property type="evidence" value="ECO:0007669"/>
    <property type="project" value="TreeGrafter"/>
</dbReference>
<feature type="region of interest" description="Disordered" evidence="1">
    <location>
        <begin position="92"/>
        <end position="204"/>
    </location>
</feature>
<gene>
    <name evidence="5" type="ORF">PHLCEN_2v12851</name>
</gene>
<evidence type="ECO:0008006" key="7">
    <source>
        <dbReference type="Google" id="ProtNLM"/>
    </source>
</evidence>
<organism evidence="5 6">
    <name type="scientific">Hermanssonia centrifuga</name>
    <dbReference type="NCBI Taxonomy" id="98765"/>
    <lineage>
        <taxon>Eukaryota</taxon>
        <taxon>Fungi</taxon>
        <taxon>Dikarya</taxon>
        <taxon>Basidiomycota</taxon>
        <taxon>Agaricomycotina</taxon>
        <taxon>Agaricomycetes</taxon>
        <taxon>Polyporales</taxon>
        <taxon>Meruliaceae</taxon>
        <taxon>Hermanssonia</taxon>
    </lineage>
</organism>
<dbReference type="EMBL" id="MLYV02001289">
    <property type="protein sequence ID" value="PSR71337.1"/>
    <property type="molecule type" value="Genomic_DNA"/>
</dbReference>
<dbReference type="InterPro" id="IPR007695">
    <property type="entry name" value="DNA_mismatch_repair_MutS-lik_N"/>
</dbReference>
<dbReference type="Pfam" id="PF05188">
    <property type="entry name" value="MutS_II"/>
    <property type="match status" value="1"/>
</dbReference>
<dbReference type="PANTHER" id="PTHR11361">
    <property type="entry name" value="DNA MISMATCH REPAIR PROTEIN MUTS FAMILY MEMBER"/>
    <property type="match status" value="1"/>
</dbReference>
<feature type="domain" description="DNA mismatch repair protein MutS-like N-terminal" evidence="2">
    <location>
        <begin position="233"/>
        <end position="333"/>
    </location>
</feature>
<protein>
    <recommendedName>
        <fullName evidence="7">DNA mismatch repair protein MutS core domain-containing protein</fullName>
    </recommendedName>
</protein>
<dbReference type="GO" id="GO:0005524">
    <property type="term" value="F:ATP binding"/>
    <property type="evidence" value="ECO:0007669"/>
    <property type="project" value="InterPro"/>
</dbReference>